<keyword evidence="2" id="KW-1185">Reference proteome</keyword>
<evidence type="ECO:0000313" key="2">
    <source>
        <dbReference type="Proteomes" id="UP000005870"/>
    </source>
</evidence>
<dbReference type="HOGENOM" id="CLU_2702126_0_0_6"/>
<dbReference type="Proteomes" id="UP000005870">
    <property type="component" value="Chromosome"/>
</dbReference>
<proteinExistence type="predicted"/>
<evidence type="ECO:0000313" key="1">
    <source>
        <dbReference type="EMBL" id="AER55943.1"/>
    </source>
</evidence>
<protein>
    <submittedName>
        <fullName evidence="1">Uncharacterized protein</fullName>
    </submittedName>
</protein>
<name>G7URR5_PSEUP</name>
<dbReference type="AlphaFoldDB" id="G7URR5"/>
<dbReference type="RefSeq" id="WP_014160120.1">
    <property type="nucleotide sequence ID" value="NC_016147.2"/>
</dbReference>
<reference evidence="1 2" key="1">
    <citation type="journal article" date="2012" name="J. Bacteriol.">
        <title>Complete Genome Sequence of the BTEX-Degrading Bacterium Pseudoxanthomonas spadix BD-a59.</title>
        <authorList>
            <person name="Lee S.H."/>
            <person name="Jin H.M."/>
            <person name="Lee H.J."/>
            <person name="Kim J.M."/>
            <person name="Jeon C.O."/>
        </authorList>
    </citation>
    <scope>NUCLEOTIDE SEQUENCE [LARGE SCALE GENOMIC DNA]</scope>
    <source>
        <strain evidence="1 2">BD-a59</strain>
    </source>
</reference>
<accession>G7URR5</accession>
<dbReference type="KEGG" id="psd:DSC_06460"/>
<dbReference type="STRING" id="1045855.DSC_06460"/>
<gene>
    <name evidence="1" type="ordered locus">DSC_06460</name>
</gene>
<sequence length="73" mass="7965">MSLQFDSLISGAARLFQTAPASDAAASCFADQVRCAGIEPQLHSDKRGFSAGIYTDTGPRCACPNLHRRQHWR</sequence>
<dbReference type="EMBL" id="CP003093">
    <property type="protein sequence ID" value="AER55943.1"/>
    <property type="molecule type" value="Genomic_DNA"/>
</dbReference>
<organism evidence="1 2">
    <name type="scientific">Pseudoxanthomonas spadix (strain BD-a59)</name>
    <dbReference type="NCBI Taxonomy" id="1045855"/>
    <lineage>
        <taxon>Bacteria</taxon>
        <taxon>Pseudomonadati</taxon>
        <taxon>Pseudomonadota</taxon>
        <taxon>Gammaproteobacteria</taxon>
        <taxon>Lysobacterales</taxon>
        <taxon>Lysobacteraceae</taxon>
        <taxon>Pseudoxanthomonas</taxon>
    </lineage>
</organism>